<feature type="non-terminal residue" evidence="1">
    <location>
        <position position="1"/>
    </location>
</feature>
<evidence type="ECO:0000313" key="2">
    <source>
        <dbReference type="Proteomes" id="UP000789702"/>
    </source>
</evidence>
<sequence length="65" mass="6975">SVTPITTIAPITTIILITTVIQNTTVTLIIVITPIMAKITTSSIKSCNLSTLENILRQTTLLPII</sequence>
<comment type="caution">
    <text evidence="1">The sequence shown here is derived from an EMBL/GenBank/DDBJ whole genome shotgun (WGS) entry which is preliminary data.</text>
</comment>
<evidence type="ECO:0000313" key="1">
    <source>
        <dbReference type="EMBL" id="CAG8713940.1"/>
    </source>
</evidence>
<gene>
    <name evidence="1" type="ORF">DHETER_LOCUS12424</name>
</gene>
<keyword evidence="2" id="KW-1185">Reference proteome</keyword>
<reference evidence="1" key="1">
    <citation type="submission" date="2021-06" db="EMBL/GenBank/DDBJ databases">
        <authorList>
            <person name="Kallberg Y."/>
            <person name="Tangrot J."/>
            <person name="Rosling A."/>
        </authorList>
    </citation>
    <scope>NUCLEOTIDE SEQUENCE</scope>
    <source>
        <strain evidence="1">IL203A</strain>
    </source>
</reference>
<accession>A0ACA9PKZ6</accession>
<proteinExistence type="predicted"/>
<protein>
    <submittedName>
        <fullName evidence="1">10587_t:CDS:1</fullName>
    </submittedName>
</protein>
<organism evidence="1 2">
    <name type="scientific">Dentiscutata heterogama</name>
    <dbReference type="NCBI Taxonomy" id="1316150"/>
    <lineage>
        <taxon>Eukaryota</taxon>
        <taxon>Fungi</taxon>
        <taxon>Fungi incertae sedis</taxon>
        <taxon>Mucoromycota</taxon>
        <taxon>Glomeromycotina</taxon>
        <taxon>Glomeromycetes</taxon>
        <taxon>Diversisporales</taxon>
        <taxon>Gigasporaceae</taxon>
        <taxon>Dentiscutata</taxon>
    </lineage>
</organism>
<name>A0ACA9PKZ6_9GLOM</name>
<dbReference type="Proteomes" id="UP000789702">
    <property type="component" value="Unassembled WGS sequence"/>
</dbReference>
<dbReference type="EMBL" id="CAJVPU010030430">
    <property type="protein sequence ID" value="CAG8713940.1"/>
    <property type="molecule type" value="Genomic_DNA"/>
</dbReference>